<proteinExistence type="predicted"/>
<dbReference type="Proteomes" id="UP001501577">
    <property type="component" value="Unassembled WGS sequence"/>
</dbReference>
<name>A0ABN3Y815_9ENTE</name>
<accession>A0ABN3Y815</accession>
<gene>
    <name evidence="1" type="ORF">GCM10019998_04190</name>
</gene>
<sequence length="218" mass="25354">MTIHASLALSSEKTEIILTDYNSRINIFYSPEILTYDKDSFYLLFKGNQFKAVHSDLNKEIRTKADVFIQVIPPKDLDNSHLIKRLSEITQKNSAQKNQRQQSTLDVYLTDLLLLLKKFGFSFTLKKKTPTKTQHRWNQTLSEIEFFVNDFGSQATVIWQKRNEMLIKKGARLRKEYQLNKDGSIGLGARMGTQLRDEQKDKIQDFVTTEDIVLKTKT</sequence>
<reference evidence="1 2" key="1">
    <citation type="journal article" date="2019" name="Int. J. Syst. Evol. Microbiol.">
        <title>The Global Catalogue of Microorganisms (GCM) 10K type strain sequencing project: providing services to taxonomists for standard genome sequencing and annotation.</title>
        <authorList>
            <consortium name="The Broad Institute Genomics Platform"/>
            <consortium name="The Broad Institute Genome Sequencing Center for Infectious Disease"/>
            <person name="Wu L."/>
            <person name="Ma J."/>
        </authorList>
    </citation>
    <scope>NUCLEOTIDE SEQUENCE [LARGE SCALE GENOMIC DNA]</scope>
    <source>
        <strain evidence="1 2">JCM 8736</strain>
    </source>
</reference>
<comment type="caution">
    <text evidence="1">The sequence shown here is derived from an EMBL/GenBank/DDBJ whole genome shotgun (WGS) entry which is preliminary data.</text>
</comment>
<dbReference type="EMBL" id="BAAAXQ010000010">
    <property type="protein sequence ID" value="GAA3011140.1"/>
    <property type="molecule type" value="Genomic_DNA"/>
</dbReference>
<protein>
    <submittedName>
        <fullName evidence="1">Uncharacterized protein</fullName>
    </submittedName>
</protein>
<evidence type="ECO:0000313" key="2">
    <source>
        <dbReference type="Proteomes" id="UP001501577"/>
    </source>
</evidence>
<dbReference type="RefSeq" id="WP_344672415.1">
    <property type="nucleotide sequence ID" value="NZ_BAAAXQ010000010.1"/>
</dbReference>
<keyword evidence="2" id="KW-1185">Reference proteome</keyword>
<organism evidence="1 2">
    <name type="scientific">Tetragenococcus solitarius</name>
    <dbReference type="NCBI Taxonomy" id="71453"/>
    <lineage>
        <taxon>Bacteria</taxon>
        <taxon>Bacillati</taxon>
        <taxon>Bacillota</taxon>
        <taxon>Bacilli</taxon>
        <taxon>Lactobacillales</taxon>
        <taxon>Enterococcaceae</taxon>
        <taxon>Tetragenococcus</taxon>
    </lineage>
</organism>
<evidence type="ECO:0000313" key="1">
    <source>
        <dbReference type="EMBL" id="GAA3011140.1"/>
    </source>
</evidence>